<evidence type="ECO:0000313" key="2">
    <source>
        <dbReference type="EMBL" id="CAA9318629.1"/>
    </source>
</evidence>
<feature type="non-terminal residue" evidence="2">
    <location>
        <position position="35"/>
    </location>
</feature>
<dbReference type="AlphaFoldDB" id="A0A6J4KZV2"/>
<name>A0A6J4KZV2_9ACTN</name>
<sequence length="35" mass="3762">WTRSDRTADPRTSSRWARAARPGGVVSGLRSSSSS</sequence>
<feature type="region of interest" description="Disordered" evidence="1">
    <location>
        <begin position="1"/>
        <end position="35"/>
    </location>
</feature>
<evidence type="ECO:0000256" key="1">
    <source>
        <dbReference type="SAM" id="MobiDB-lite"/>
    </source>
</evidence>
<organism evidence="2">
    <name type="scientific">uncultured Nocardioidaceae bacterium</name>
    <dbReference type="NCBI Taxonomy" id="253824"/>
    <lineage>
        <taxon>Bacteria</taxon>
        <taxon>Bacillati</taxon>
        <taxon>Actinomycetota</taxon>
        <taxon>Actinomycetes</taxon>
        <taxon>Propionibacteriales</taxon>
        <taxon>Nocardioidaceae</taxon>
        <taxon>environmental samples</taxon>
    </lineage>
</organism>
<reference evidence="2" key="1">
    <citation type="submission" date="2020-02" db="EMBL/GenBank/DDBJ databases">
        <authorList>
            <person name="Meier V. D."/>
        </authorList>
    </citation>
    <scope>NUCLEOTIDE SEQUENCE</scope>
    <source>
        <strain evidence="2">AVDCRST_MAG24</strain>
    </source>
</reference>
<proteinExistence type="predicted"/>
<dbReference type="EMBL" id="CADCUF010000029">
    <property type="protein sequence ID" value="CAA9318629.1"/>
    <property type="molecule type" value="Genomic_DNA"/>
</dbReference>
<accession>A0A6J4KZV2</accession>
<protein>
    <submittedName>
        <fullName evidence="2">Uncharacterized protein</fullName>
    </submittedName>
</protein>
<feature type="non-terminal residue" evidence="2">
    <location>
        <position position="1"/>
    </location>
</feature>
<gene>
    <name evidence="2" type="ORF">AVDCRST_MAG24-225</name>
</gene>